<dbReference type="InterPro" id="IPR017850">
    <property type="entry name" value="Alkaline_phosphatase_core_sf"/>
</dbReference>
<accession>E7RM76</accession>
<dbReference type="InterPro" id="IPR026263">
    <property type="entry name" value="Alkaline_phosphatase_prok"/>
</dbReference>
<evidence type="ECO:0000256" key="5">
    <source>
        <dbReference type="PIRSR" id="PIRSR031924-51"/>
    </source>
</evidence>
<dbReference type="Pfam" id="PF01663">
    <property type="entry name" value="Phosphodiest"/>
    <property type="match status" value="1"/>
</dbReference>
<name>E7RM76_9BACT</name>
<dbReference type="STRING" id="28134.SAMN05444288_0627"/>
<dbReference type="EMBL" id="AEPE02000002">
    <property type="protein sequence ID" value="EFZ37857.1"/>
    <property type="molecule type" value="Genomic_DNA"/>
</dbReference>
<organism evidence="6 7">
    <name type="scientific">Hoylesella oralis ATCC 33269</name>
    <dbReference type="NCBI Taxonomy" id="873533"/>
    <lineage>
        <taxon>Bacteria</taxon>
        <taxon>Pseudomonadati</taxon>
        <taxon>Bacteroidota</taxon>
        <taxon>Bacteroidia</taxon>
        <taxon>Bacteroidales</taxon>
        <taxon>Prevotellaceae</taxon>
        <taxon>Hoylesella</taxon>
    </lineage>
</organism>
<evidence type="ECO:0000256" key="1">
    <source>
        <dbReference type="ARBA" id="ARBA00022553"/>
    </source>
</evidence>
<dbReference type="PANTHER" id="PTHR10151:SF120">
    <property type="entry name" value="BIS(5'-ADENOSYL)-TRIPHOSPHATASE"/>
    <property type="match status" value="1"/>
</dbReference>
<sequence>MKKIILTAFLCLVTSIGYAQIERPKLVVGLVIDQMRWDYLYYYYDKYRNDGLKRMLREGYSCENTMINYIPSVTAIGHASIYTGTVPALHGIAGNNFMINNKWSYCCSDSLVKSVGSTNSAGKMSPRNMWATTIGDVLRIATDYKSRVFGVAIKDRAAILPAGLNANAAYWWDQEAGNFVSSTYYMDELPKWVQDFNRRNHTKPGYDIKTSNEGVTMTFKMAQAILDNEKLGQGDVTDMLCVSISSTDAIGHTYSTRGKENYEVYMQLDRDIAQFLNVLDTKIGRNNYLLFLTADHGAVHNPNQMAAHRMPVDGWDVTKTTNELNTYLKNKFGVDKLVTRAYMNFLYLDHDAIGHAGLELGEVRTAAANFLKADTQFLYAFDLEKSAIEPLPEPIKERAINGYCHNRSGDLAVILRNGYFDWPYKPDYKGTTHGAWNPYDTHIPLVFMGWNIKHGETSVPVKMVDIAPTVCAMLHIQMPNACIGNAILPVKDRQ</sequence>
<dbReference type="Gene3D" id="3.40.720.10">
    <property type="entry name" value="Alkaline Phosphatase, subunit A"/>
    <property type="match status" value="2"/>
</dbReference>
<keyword evidence="3" id="KW-0732">Signal</keyword>
<dbReference type="PANTHER" id="PTHR10151">
    <property type="entry name" value="ECTONUCLEOTIDE PYROPHOSPHATASE/PHOSPHODIESTERASE"/>
    <property type="match status" value="1"/>
</dbReference>
<dbReference type="CDD" id="cd16016">
    <property type="entry name" value="AP-SPAP"/>
    <property type="match status" value="1"/>
</dbReference>
<dbReference type="PIRSF" id="PIRSF031924">
    <property type="entry name" value="Pi-irrepressible_AP"/>
    <property type="match status" value="1"/>
</dbReference>
<reference evidence="6" key="1">
    <citation type="submission" date="2011-01" db="EMBL/GenBank/DDBJ databases">
        <authorList>
            <person name="Muzny D."/>
            <person name="Qin X."/>
            <person name="Buhay C."/>
            <person name="Dugan-Rocha S."/>
            <person name="Ding Y."/>
            <person name="Chen G."/>
            <person name="Hawes A."/>
            <person name="Holder M."/>
            <person name="Jhangiani S."/>
            <person name="Johnson A."/>
            <person name="Khan Z."/>
            <person name="Li Z."/>
            <person name="Liu W."/>
            <person name="Liu X."/>
            <person name="Perez L."/>
            <person name="Shen H."/>
            <person name="Wang Q."/>
            <person name="Watt J."/>
            <person name="Xi L."/>
            <person name="Xin Y."/>
            <person name="Zhou J."/>
            <person name="Deng J."/>
            <person name="Jiang H."/>
            <person name="Liu Y."/>
            <person name="Qu J."/>
            <person name="Song X.-Z."/>
            <person name="Zhang L."/>
            <person name="Villasana D."/>
            <person name="Johnson A."/>
            <person name="Liu J."/>
            <person name="Liyanage D."/>
            <person name="Lorensuhewa L."/>
            <person name="Robinson T."/>
            <person name="Song A."/>
            <person name="Song B.-B."/>
            <person name="Dinh H."/>
            <person name="Thornton R."/>
            <person name="Coyle M."/>
            <person name="Francisco L."/>
            <person name="Jackson L."/>
            <person name="Javaid M."/>
            <person name="Korchina V."/>
            <person name="Kovar C."/>
            <person name="Mata R."/>
            <person name="Mathew T."/>
            <person name="Ngo R."/>
            <person name="Nguyen L."/>
            <person name="Nguyen N."/>
            <person name="Okwuonu G."/>
            <person name="Ongeri F."/>
            <person name="Pham C."/>
            <person name="Simmons D."/>
            <person name="Wilczek-Boney K."/>
            <person name="Hale W."/>
            <person name="Jakkamsetti A."/>
            <person name="Pham P."/>
            <person name="Ruth R."/>
            <person name="San Lucas F."/>
            <person name="Warren J."/>
            <person name="Zhang J."/>
            <person name="Zhao Z."/>
            <person name="Zhou C."/>
            <person name="Zhu D."/>
            <person name="Lee S."/>
            <person name="Bess C."/>
            <person name="Blankenburg K."/>
            <person name="Forbes L."/>
            <person name="Fu Q."/>
            <person name="Gubbala S."/>
            <person name="Hirani K."/>
            <person name="Jayaseelan J.C."/>
            <person name="Lara F."/>
            <person name="Munidasa M."/>
            <person name="Palculict T."/>
            <person name="Patil S."/>
            <person name="Pu L.-L."/>
            <person name="Saada N."/>
            <person name="Tang L."/>
            <person name="Weissenberger G."/>
            <person name="Zhu Y."/>
            <person name="Hemphill L."/>
            <person name="Shang Y."/>
            <person name="Youmans B."/>
            <person name="Ayvaz T."/>
            <person name="Ross M."/>
            <person name="Santibanez J."/>
            <person name="Aqrawi P."/>
            <person name="Gross S."/>
            <person name="Joshi V."/>
            <person name="Fowler G."/>
            <person name="Nazareth L."/>
            <person name="Reid J."/>
            <person name="Worley K."/>
            <person name="Petrosino J."/>
            <person name="Highlander S."/>
            <person name="Gibbs R."/>
        </authorList>
    </citation>
    <scope>NUCLEOTIDE SEQUENCE [LARGE SCALE GENOMIC DNA]</scope>
    <source>
        <strain evidence="6">ATCC 33269</strain>
    </source>
</reference>
<evidence type="ECO:0000256" key="2">
    <source>
        <dbReference type="ARBA" id="ARBA00022723"/>
    </source>
</evidence>
<feature type="active site" description="Phosphothreonine intermediate" evidence="4">
    <location>
        <position position="74"/>
    </location>
</feature>
<dbReference type="AlphaFoldDB" id="E7RM76"/>
<dbReference type="InterPro" id="IPR002591">
    <property type="entry name" value="Phosphodiest/P_Trfase"/>
</dbReference>
<dbReference type="Proteomes" id="UP000005580">
    <property type="component" value="Unassembled WGS sequence"/>
</dbReference>
<evidence type="ECO:0000313" key="7">
    <source>
        <dbReference type="Proteomes" id="UP000005580"/>
    </source>
</evidence>
<evidence type="ECO:0000256" key="3">
    <source>
        <dbReference type="ARBA" id="ARBA00022729"/>
    </source>
</evidence>
<keyword evidence="1 4" id="KW-0597">Phosphoprotein</keyword>
<evidence type="ECO:0000313" key="6">
    <source>
        <dbReference type="EMBL" id="EFZ37857.1"/>
    </source>
</evidence>
<proteinExistence type="predicted"/>
<evidence type="ECO:0000256" key="4">
    <source>
        <dbReference type="PIRSR" id="PIRSR031924-50"/>
    </source>
</evidence>
<dbReference type="GO" id="GO:0004035">
    <property type="term" value="F:alkaline phosphatase activity"/>
    <property type="evidence" value="ECO:0007669"/>
    <property type="project" value="InterPro"/>
</dbReference>
<feature type="binding site" evidence="5">
    <location>
        <begin position="154"/>
        <end position="156"/>
    </location>
    <ligand>
        <name>substrate</name>
    </ligand>
</feature>
<dbReference type="GO" id="GO:0046872">
    <property type="term" value="F:metal ion binding"/>
    <property type="evidence" value="ECO:0007669"/>
    <property type="project" value="UniProtKB-KW"/>
</dbReference>
<keyword evidence="2" id="KW-0479">Metal-binding</keyword>
<dbReference type="eggNOG" id="COG1524">
    <property type="taxonomic scope" value="Bacteria"/>
</dbReference>
<comment type="caution">
    <text evidence="6">The sequence shown here is derived from an EMBL/GenBank/DDBJ whole genome shotgun (WGS) entry which is preliminary data.</text>
</comment>
<feature type="binding site" evidence="5">
    <location>
        <position position="95"/>
    </location>
    <ligand>
        <name>substrate</name>
    </ligand>
</feature>
<dbReference type="SUPFAM" id="SSF53649">
    <property type="entry name" value="Alkaline phosphatase-like"/>
    <property type="match status" value="1"/>
</dbReference>
<gene>
    <name evidence="6" type="ORF">HMPREF0663_10226</name>
</gene>
<keyword evidence="7" id="KW-1185">Reference proteome</keyword>
<dbReference type="RefSeq" id="WP_004368906.1">
    <property type="nucleotide sequence ID" value="NZ_GL833119.1"/>
</dbReference>
<protein>
    <submittedName>
        <fullName evidence="6">Type I phosphodiesterase / nucleotide pyrophosphatase</fullName>
    </submittedName>
</protein>
<dbReference type="HOGENOM" id="CLU_034095_0_0_10"/>